<organism evidence="8 9">
    <name type="scientific">Niallia circulans</name>
    <name type="common">Bacillus circulans</name>
    <dbReference type="NCBI Taxonomy" id="1397"/>
    <lineage>
        <taxon>Bacteria</taxon>
        <taxon>Bacillati</taxon>
        <taxon>Bacillota</taxon>
        <taxon>Bacilli</taxon>
        <taxon>Bacillales</taxon>
        <taxon>Bacillaceae</taxon>
        <taxon>Niallia</taxon>
    </lineage>
</organism>
<dbReference type="GO" id="GO:0004519">
    <property type="term" value="F:endonuclease activity"/>
    <property type="evidence" value="ECO:0007669"/>
    <property type="project" value="InterPro"/>
</dbReference>
<dbReference type="PROSITE" id="PS00486">
    <property type="entry name" value="DNA_MISMATCH_REPAIR_2"/>
    <property type="match status" value="1"/>
</dbReference>
<dbReference type="OrthoDB" id="9808166at2"/>
<sequence length="642" mass="73521">MNQQAFEVLGFYKILEEIESYAKTNLAKKTIRKLRPLQDKGRMEQSIKEIEEAMKIIEISSSVPIHTLDEMSIYLSQAKKGIYIRADQFPFVISFLEHCTKLKQFMKDKEYAAPNVSLYVQSIPDVRELTEEIARCIRHSNVDDYASSDLAYLRRQLSILTDRVKEKASQLVKSKKYTGYLQDKIVSERNGHLTLSVKREYRTKIQGSVLDTSASGATVFIEPIELADMQAEIETMKLAEESEVERILYELTEKLLAEEEAINLAIETMHYYDVLFAKAKYSRVIAAKPPFLSEDYTIYLKEARHPMLGDKAVPLTISFGEEHRALVITGPNTGGKTVTLKTIGLLTMMAQSGLLIPAKAGSKIAIFQHIFVDIGDGQSIEQNLSTFSSRLVNIIDILRTTNDRSLVLLDELGSGTDPGEGMALAIVILEQLYQKGATLFATTHYSEMKEFADQTEGFLNGTMEFDINTLRPTYKLLLGQSGRSQAFEIASKLGLHPKLIEKAHQITYKTFRNFHHEQNLKELDFQQQIVINKYARKAVEKKTTKTLPSREPIFERGDNVILTETDEMGIVYQGPDVQGRYIVQVRQEKRTVNQKRLKLYIKGTELYPQDYDFDIIFKSKEYRKINKQQKRKHIEDVWLEEE</sequence>
<feature type="domain" description="DNA mismatch repair proteins mutS family" evidence="7">
    <location>
        <begin position="405"/>
        <end position="421"/>
    </location>
</feature>
<keyword evidence="6" id="KW-0238">DNA-binding</keyword>
<evidence type="ECO:0000256" key="6">
    <source>
        <dbReference type="ARBA" id="ARBA00023125"/>
    </source>
</evidence>
<dbReference type="SUPFAM" id="SSF52540">
    <property type="entry name" value="P-loop containing nucleoside triphosphate hydrolases"/>
    <property type="match status" value="1"/>
</dbReference>
<keyword evidence="1" id="KW-0699">rRNA-binding</keyword>
<evidence type="ECO:0000256" key="4">
    <source>
        <dbReference type="ARBA" id="ARBA00022840"/>
    </source>
</evidence>
<dbReference type="SMART" id="SM00533">
    <property type="entry name" value="MUTSd"/>
    <property type="match status" value="1"/>
</dbReference>
<dbReference type="Pfam" id="PF00488">
    <property type="entry name" value="MutS_V"/>
    <property type="match status" value="1"/>
</dbReference>
<dbReference type="NCBIfam" id="TIGR01069">
    <property type="entry name" value="mutS2"/>
    <property type="match status" value="1"/>
</dbReference>
<keyword evidence="4" id="KW-0067">ATP-binding</keyword>
<dbReference type="EMBL" id="LDPH01000003">
    <property type="protein sequence ID" value="KLV27463.1"/>
    <property type="molecule type" value="Genomic_DNA"/>
</dbReference>
<keyword evidence="2" id="KW-0547">Nucleotide-binding</keyword>
<evidence type="ECO:0000256" key="3">
    <source>
        <dbReference type="ARBA" id="ARBA00022801"/>
    </source>
</evidence>
<name>A0A0J1INH5_NIACI</name>
<dbReference type="GO" id="GO:0030983">
    <property type="term" value="F:mismatched DNA binding"/>
    <property type="evidence" value="ECO:0007669"/>
    <property type="project" value="InterPro"/>
</dbReference>
<dbReference type="SMART" id="SM00534">
    <property type="entry name" value="MUTSac"/>
    <property type="match status" value="1"/>
</dbReference>
<evidence type="ECO:0000259" key="7">
    <source>
        <dbReference type="PROSITE" id="PS00486"/>
    </source>
</evidence>
<dbReference type="InterPro" id="IPR045076">
    <property type="entry name" value="MutS"/>
</dbReference>
<keyword evidence="9" id="KW-1185">Reference proteome</keyword>
<dbReference type="Proteomes" id="UP000036045">
    <property type="component" value="Unassembled WGS sequence"/>
</dbReference>
<dbReference type="InterPro" id="IPR027417">
    <property type="entry name" value="P-loop_NTPase"/>
</dbReference>
<keyword evidence="3" id="KW-0378">Hydrolase</keyword>
<dbReference type="RefSeq" id="WP_047940784.1">
    <property type="nucleotide sequence ID" value="NZ_JARTLH010000005.1"/>
</dbReference>
<dbReference type="PANTHER" id="PTHR48466">
    <property type="entry name" value="OS10G0509000 PROTEIN-RELATED"/>
    <property type="match status" value="1"/>
</dbReference>
<dbReference type="GO" id="GO:0140664">
    <property type="term" value="F:ATP-dependent DNA damage sensor activity"/>
    <property type="evidence" value="ECO:0007669"/>
    <property type="project" value="InterPro"/>
</dbReference>
<dbReference type="InterPro" id="IPR005747">
    <property type="entry name" value="MutS2"/>
</dbReference>
<keyword evidence="5" id="KW-0694">RNA-binding</keyword>
<gene>
    <name evidence="8" type="ORF">ABW02_04715</name>
</gene>
<accession>A0A0J1INH5</accession>
<evidence type="ECO:0000313" key="9">
    <source>
        <dbReference type="Proteomes" id="UP000036045"/>
    </source>
</evidence>
<dbReference type="AlphaFoldDB" id="A0A0J1INH5"/>
<dbReference type="GO" id="GO:0016887">
    <property type="term" value="F:ATP hydrolysis activity"/>
    <property type="evidence" value="ECO:0007669"/>
    <property type="project" value="InterPro"/>
</dbReference>
<dbReference type="FunFam" id="3.40.50.300:FF:000830">
    <property type="entry name" value="Endonuclease MutS2"/>
    <property type="match status" value="1"/>
</dbReference>
<evidence type="ECO:0000313" key="8">
    <source>
        <dbReference type="EMBL" id="KLV27463.1"/>
    </source>
</evidence>
<proteinExistence type="predicted"/>
<comment type="caution">
    <text evidence="8">The sequence shown here is derived from an EMBL/GenBank/DDBJ whole genome shotgun (WGS) entry which is preliminary data.</text>
</comment>
<dbReference type="GO" id="GO:0045910">
    <property type="term" value="P:negative regulation of DNA recombination"/>
    <property type="evidence" value="ECO:0007669"/>
    <property type="project" value="InterPro"/>
</dbReference>
<evidence type="ECO:0000256" key="2">
    <source>
        <dbReference type="ARBA" id="ARBA00022741"/>
    </source>
</evidence>
<dbReference type="InterPro" id="IPR007696">
    <property type="entry name" value="DNA_mismatch_repair_MutS_core"/>
</dbReference>
<dbReference type="PANTHER" id="PTHR48466:SF2">
    <property type="entry name" value="OS10G0509000 PROTEIN"/>
    <property type="match status" value="1"/>
</dbReference>
<dbReference type="PATRIC" id="fig|1397.4.peg.3041"/>
<dbReference type="GO" id="GO:0005524">
    <property type="term" value="F:ATP binding"/>
    <property type="evidence" value="ECO:0007669"/>
    <property type="project" value="UniProtKB-KW"/>
</dbReference>
<dbReference type="PIRSF" id="PIRSF005814">
    <property type="entry name" value="MutS_YshD"/>
    <property type="match status" value="1"/>
</dbReference>
<dbReference type="GO" id="GO:0006298">
    <property type="term" value="P:mismatch repair"/>
    <property type="evidence" value="ECO:0007669"/>
    <property type="project" value="InterPro"/>
</dbReference>
<dbReference type="Gene3D" id="3.40.50.300">
    <property type="entry name" value="P-loop containing nucleotide triphosphate hydrolases"/>
    <property type="match status" value="1"/>
</dbReference>
<evidence type="ECO:0000256" key="1">
    <source>
        <dbReference type="ARBA" id="ARBA00022730"/>
    </source>
</evidence>
<reference evidence="8 9" key="1">
    <citation type="submission" date="2015-05" db="EMBL/GenBank/DDBJ databases">
        <title>Whole genome sequence and identification of bacterial endophytes from Costus igneus.</title>
        <authorList>
            <person name="Lee Y.P."/>
            <person name="Gan H.M."/>
            <person name="Eng W."/>
            <person name="Wheatley M.S."/>
            <person name="Caraballo A."/>
            <person name="Polter S."/>
            <person name="Savka M.A."/>
            <person name="Hudson A.O."/>
        </authorList>
    </citation>
    <scope>NUCLEOTIDE SEQUENCE [LARGE SCALE GENOMIC DNA]</scope>
    <source>
        <strain evidence="8 9">RIT379</strain>
    </source>
</reference>
<protein>
    <submittedName>
        <fullName evidence="8">DNA mismatch repair protein</fullName>
    </submittedName>
</protein>
<dbReference type="GO" id="GO:0019843">
    <property type="term" value="F:rRNA binding"/>
    <property type="evidence" value="ECO:0007669"/>
    <property type="project" value="UniProtKB-KW"/>
</dbReference>
<dbReference type="InterPro" id="IPR036187">
    <property type="entry name" value="DNA_mismatch_repair_MutS_sf"/>
</dbReference>
<dbReference type="SUPFAM" id="SSF48334">
    <property type="entry name" value="DNA repair protein MutS, domain III"/>
    <property type="match status" value="1"/>
</dbReference>
<dbReference type="InterPro" id="IPR000432">
    <property type="entry name" value="DNA_mismatch_repair_MutS_C"/>
</dbReference>
<evidence type="ECO:0000256" key="5">
    <source>
        <dbReference type="ARBA" id="ARBA00022884"/>
    </source>
</evidence>